<feature type="compositionally biased region" description="Pro residues" evidence="1">
    <location>
        <begin position="199"/>
        <end position="212"/>
    </location>
</feature>
<feature type="compositionally biased region" description="Basic and acidic residues" evidence="1">
    <location>
        <begin position="479"/>
        <end position="500"/>
    </location>
</feature>
<dbReference type="EMBL" id="JAAVMX010000002">
    <property type="protein sequence ID" value="KAF4512333.1"/>
    <property type="molecule type" value="Genomic_DNA"/>
</dbReference>
<feature type="compositionally biased region" description="Basic and acidic residues" evidence="1">
    <location>
        <begin position="217"/>
        <end position="271"/>
    </location>
</feature>
<feature type="region of interest" description="Disordered" evidence="1">
    <location>
        <begin position="478"/>
        <end position="597"/>
    </location>
</feature>
<feature type="compositionally biased region" description="Low complexity" evidence="1">
    <location>
        <begin position="326"/>
        <end position="340"/>
    </location>
</feature>
<feature type="compositionally biased region" description="Polar residues" evidence="1">
    <location>
        <begin position="540"/>
        <end position="568"/>
    </location>
</feature>
<reference evidence="2 3" key="1">
    <citation type="journal article" date="2020" name="Genome Biol. Evol.">
        <title>A new high-quality draft genome assembly of the Chinese cordyceps Ophiocordyceps sinensis.</title>
        <authorList>
            <person name="Shu R."/>
            <person name="Zhang J."/>
            <person name="Meng Q."/>
            <person name="Zhang H."/>
            <person name="Zhou G."/>
            <person name="Li M."/>
            <person name="Wu P."/>
            <person name="Zhao Y."/>
            <person name="Chen C."/>
            <person name="Qin Q."/>
        </authorList>
    </citation>
    <scope>NUCLEOTIDE SEQUENCE [LARGE SCALE GENOMIC DNA]</scope>
    <source>
        <strain evidence="2 3">IOZ07</strain>
    </source>
</reference>
<dbReference type="Proteomes" id="UP000557566">
    <property type="component" value="Unassembled WGS sequence"/>
</dbReference>
<organism evidence="2 3">
    <name type="scientific">Ophiocordyceps sinensis</name>
    <dbReference type="NCBI Taxonomy" id="72228"/>
    <lineage>
        <taxon>Eukaryota</taxon>
        <taxon>Fungi</taxon>
        <taxon>Dikarya</taxon>
        <taxon>Ascomycota</taxon>
        <taxon>Pezizomycotina</taxon>
        <taxon>Sordariomycetes</taxon>
        <taxon>Hypocreomycetidae</taxon>
        <taxon>Hypocreales</taxon>
        <taxon>Ophiocordycipitaceae</taxon>
        <taxon>Ophiocordyceps</taxon>
    </lineage>
</organism>
<feature type="compositionally biased region" description="Pro residues" evidence="1">
    <location>
        <begin position="393"/>
        <end position="403"/>
    </location>
</feature>
<feature type="compositionally biased region" description="Basic and acidic residues" evidence="1">
    <location>
        <begin position="183"/>
        <end position="194"/>
    </location>
</feature>
<evidence type="ECO:0000313" key="3">
    <source>
        <dbReference type="Proteomes" id="UP000557566"/>
    </source>
</evidence>
<evidence type="ECO:0000313" key="2">
    <source>
        <dbReference type="EMBL" id="KAF4512333.1"/>
    </source>
</evidence>
<feature type="compositionally biased region" description="Basic and acidic residues" evidence="1">
    <location>
        <begin position="152"/>
        <end position="168"/>
    </location>
</feature>
<feature type="compositionally biased region" description="Polar residues" evidence="1">
    <location>
        <begin position="312"/>
        <end position="323"/>
    </location>
</feature>
<feature type="compositionally biased region" description="Basic and acidic residues" evidence="1">
    <location>
        <begin position="341"/>
        <end position="368"/>
    </location>
</feature>
<sequence length="824" mass="91602">MDAAAKTVELLSQHILPENPHHLSYYPHWRYRPRPDDAAHGGRSGTRFEEWHNSRLQYMTLVSEADRGTLLTRSYYDMREEPPKPVPREISALAKSGADKKKKLSLSDYKNKKTGGASSTSPPEPAIAKRKESDRPLASLDPGAPSRPTNADAKHAIDSQKPTSDFRKPNASKLSDSQPPPFDAKHRPPREAAIDMRLPPKPPSLPPKPPSPSTRKRTADVEDESRPQKRLKPDDRRLADRPPPPRDDGPRRKERLEPTIRDAPLRKEDRPTSSSSLPNGRAIFKGALHPTRNPSPGARPRGDVVNGLRPHSSGSNISTSAKPDTSKTSVPPLLSPLKLSFDGDRRPRPDDDDSSARKEKKRRDDSADTRAAIKPVRKPEPLSGNKKNKAPLVVPPLLSPTLPPAVEAELRRRKKASPESADEKARDVKDASVVKKRPASGANDVEASRKLGHARKLMVVLSIPKDLRHSFRRILALPTDRKDTQSQDRERHKERDRPASREASQVTQARKRPAGSSAVLAESMATKRPRTSDIARVAATPSTPSKRSTAMSRVSSSNSMAQTPSEAVNATPMAAPSADRRPNGHDTSAQRPDRPDIKTLADVENRLKQKAISLKHDADQIMRNHLGSPNSTGPRGNPGESQMKLKYALGVESILAFVMSFHAQNTWRGKLNRKNDYQSWDSVLPLIEYTHNEMRVHGLNNSKPLYVLVLLLHAIVLDELIKCYASLDVPPPTMTLDSLLKLERKKARLWPTIRDLNAHIGSPTLRVEASPWFSIDEVTGSGLRILRHWCSEEKVDWTPEPILRESWPINPRQPLIRQASTGSS</sequence>
<gene>
    <name evidence="2" type="ORF">G6O67_001489</name>
</gene>
<dbReference type="AlphaFoldDB" id="A0A8H4PXQ4"/>
<dbReference type="OrthoDB" id="284473at2759"/>
<keyword evidence="3" id="KW-1185">Reference proteome</keyword>
<feature type="compositionally biased region" description="Basic and acidic residues" evidence="1">
    <location>
        <begin position="421"/>
        <end position="433"/>
    </location>
</feature>
<accession>A0A8H4PXQ4</accession>
<proteinExistence type="predicted"/>
<name>A0A8H4PXQ4_9HYPO</name>
<protein>
    <submittedName>
        <fullName evidence="2">Uncharacterized protein</fullName>
    </submittedName>
</protein>
<evidence type="ECO:0000256" key="1">
    <source>
        <dbReference type="SAM" id="MobiDB-lite"/>
    </source>
</evidence>
<comment type="caution">
    <text evidence="2">The sequence shown here is derived from an EMBL/GenBank/DDBJ whole genome shotgun (WGS) entry which is preliminary data.</text>
</comment>
<feature type="region of interest" description="Disordered" evidence="1">
    <location>
        <begin position="94"/>
        <end position="454"/>
    </location>
</feature>